<evidence type="ECO:0008006" key="4">
    <source>
        <dbReference type="Google" id="ProtNLM"/>
    </source>
</evidence>
<gene>
    <name evidence="2" type="ORF">ACFOU2_12180</name>
</gene>
<organism evidence="2 3">
    <name type="scientific">Bacillus songklensis</name>
    <dbReference type="NCBI Taxonomy" id="1069116"/>
    <lineage>
        <taxon>Bacteria</taxon>
        <taxon>Bacillati</taxon>
        <taxon>Bacillota</taxon>
        <taxon>Bacilli</taxon>
        <taxon>Bacillales</taxon>
        <taxon>Bacillaceae</taxon>
        <taxon>Bacillus</taxon>
    </lineage>
</organism>
<comment type="caution">
    <text evidence="2">The sequence shown here is derived from an EMBL/GenBank/DDBJ whole genome shotgun (WGS) entry which is preliminary data.</text>
</comment>
<name>A0ABV8B4S7_9BACI</name>
<feature type="region of interest" description="Disordered" evidence="1">
    <location>
        <begin position="1"/>
        <end position="38"/>
    </location>
</feature>
<evidence type="ECO:0000256" key="1">
    <source>
        <dbReference type="SAM" id="MobiDB-lite"/>
    </source>
</evidence>
<proteinExistence type="predicted"/>
<reference evidence="3" key="1">
    <citation type="journal article" date="2019" name="Int. J. Syst. Evol. Microbiol.">
        <title>The Global Catalogue of Microorganisms (GCM) 10K type strain sequencing project: providing services to taxonomists for standard genome sequencing and annotation.</title>
        <authorList>
            <consortium name="The Broad Institute Genomics Platform"/>
            <consortium name="The Broad Institute Genome Sequencing Center for Infectious Disease"/>
            <person name="Wu L."/>
            <person name="Ma J."/>
        </authorList>
    </citation>
    <scope>NUCLEOTIDE SEQUENCE [LARGE SCALE GENOMIC DNA]</scope>
    <source>
        <strain evidence="3">CCUG 61889</strain>
    </source>
</reference>
<sequence length="38" mass="4387">MRKNSNPAQKAQVKQNQQPTETKEYMDKKLNGPNRPST</sequence>
<protein>
    <recommendedName>
        <fullName evidence="4">Spore protein</fullName>
    </recommendedName>
</protein>
<dbReference type="Proteomes" id="UP001595752">
    <property type="component" value="Unassembled WGS sequence"/>
</dbReference>
<dbReference type="RefSeq" id="WP_377915431.1">
    <property type="nucleotide sequence ID" value="NZ_JBHRZT010000052.1"/>
</dbReference>
<keyword evidence="3" id="KW-1185">Reference proteome</keyword>
<feature type="compositionally biased region" description="Polar residues" evidence="1">
    <location>
        <begin position="1"/>
        <end position="20"/>
    </location>
</feature>
<dbReference type="EMBL" id="JBHRZT010000052">
    <property type="protein sequence ID" value="MFC3884204.1"/>
    <property type="molecule type" value="Genomic_DNA"/>
</dbReference>
<accession>A0ABV8B4S7</accession>
<feature type="compositionally biased region" description="Basic and acidic residues" evidence="1">
    <location>
        <begin position="21"/>
        <end position="30"/>
    </location>
</feature>
<evidence type="ECO:0000313" key="3">
    <source>
        <dbReference type="Proteomes" id="UP001595752"/>
    </source>
</evidence>
<evidence type="ECO:0000313" key="2">
    <source>
        <dbReference type="EMBL" id="MFC3884204.1"/>
    </source>
</evidence>